<gene>
    <name evidence="14" type="primary">cydB</name>
    <name evidence="14" type="ORF">IDM48_06995</name>
</gene>
<keyword evidence="3" id="KW-0813">Transport</keyword>
<evidence type="ECO:0000256" key="1">
    <source>
        <dbReference type="ARBA" id="ARBA00004651"/>
    </source>
</evidence>
<keyword evidence="6 13" id="KW-0812">Transmembrane</keyword>
<organism evidence="14 15">
    <name type="scientific">Rothia amarae</name>
    <dbReference type="NCBI Taxonomy" id="169480"/>
    <lineage>
        <taxon>Bacteria</taxon>
        <taxon>Bacillati</taxon>
        <taxon>Actinomycetota</taxon>
        <taxon>Actinomycetes</taxon>
        <taxon>Micrococcales</taxon>
        <taxon>Micrococcaceae</taxon>
        <taxon>Rothia</taxon>
    </lineage>
</organism>
<evidence type="ECO:0000313" key="14">
    <source>
        <dbReference type="EMBL" id="QNV39165.1"/>
    </source>
</evidence>
<evidence type="ECO:0000256" key="9">
    <source>
        <dbReference type="ARBA" id="ARBA00022989"/>
    </source>
</evidence>
<dbReference type="InterPro" id="IPR003317">
    <property type="entry name" value="Cyt-d_oxidase_su2"/>
</dbReference>
<name>A0A7H2BHL9_9MICC</name>
<dbReference type="GO" id="GO:0016682">
    <property type="term" value="F:oxidoreductase activity, acting on diphenols and related substances as donors, oxygen as acceptor"/>
    <property type="evidence" value="ECO:0007669"/>
    <property type="project" value="TreeGrafter"/>
</dbReference>
<dbReference type="PANTHER" id="PTHR43141">
    <property type="entry name" value="CYTOCHROME BD2 SUBUNIT II"/>
    <property type="match status" value="1"/>
</dbReference>
<evidence type="ECO:0000256" key="7">
    <source>
        <dbReference type="ARBA" id="ARBA00022723"/>
    </source>
</evidence>
<evidence type="ECO:0000256" key="3">
    <source>
        <dbReference type="ARBA" id="ARBA00022448"/>
    </source>
</evidence>
<comment type="similarity">
    <text evidence="2">Belongs to the cytochrome ubiquinol oxidase subunit 2 family.</text>
</comment>
<keyword evidence="9 13" id="KW-1133">Transmembrane helix</keyword>
<feature type="transmembrane region" description="Helical" evidence="13">
    <location>
        <begin position="53"/>
        <end position="77"/>
    </location>
</feature>
<protein>
    <submittedName>
        <fullName evidence="14">Cytochrome d ubiquinol oxidase subunit II</fullName>
    </submittedName>
</protein>
<keyword evidence="10" id="KW-0408">Iron</keyword>
<keyword evidence="11 13" id="KW-0472">Membrane</keyword>
<evidence type="ECO:0000256" key="5">
    <source>
        <dbReference type="ARBA" id="ARBA00022617"/>
    </source>
</evidence>
<reference evidence="14 15" key="1">
    <citation type="submission" date="2020-09" db="EMBL/GenBank/DDBJ databases">
        <title>Investigation of environmental microbe.</title>
        <authorList>
            <person name="Ou Y."/>
            <person name="Kang Q."/>
        </authorList>
    </citation>
    <scope>NUCLEOTIDE SEQUENCE [LARGE SCALE GENOMIC DNA]</scope>
    <source>
        <strain evidence="14 15">KJZ-9</strain>
    </source>
</reference>
<dbReference type="GO" id="GO:0009055">
    <property type="term" value="F:electron transfer activity"/>
    <property type="evidence" value="ECO:0007669"/>
    <property type="project" value="TreeGrafter"/>
</dbReference>
<dbReference type="NCBIfam" id="TIGR00203">
    <property type="entry name" value="cydB"/>
    <property type="match status" value="1"/>
</dbReference>
<feature type="transmembrane region" description="Helical" evidence="13">
    <location>
        <begin position="304"/>
        <end position="326"/>
    </location>
</feature>
<feature type="region of interest" description="Disordered" evidence="12">
    <location>
        <begin position="343"/>
        <end position="371"/>
    </location>
</feature>
<dbReference type="PIRSF" id="PIRSF000267">
    <property type="entry name" value="Cyt_oxidse_sub2"/>
    <property type="match status" value="1"/>
</dbReference>
<dbReference type="PANTHER" id="PTHR43141:SF5">
    <property type="entry name" value="CYTOCHROME BD-I UBIQUINOL OXIDASE SUBUNIT 2"/>
    <property type="match status" value="1"/>
</dbReference>
<feature type="transmembrane region" description="Helical" evidence="13">
    <location>
        <begin position="127"/>
        <end position="150"/>
    </location>
</feature>
<keyword evidence="15" id="KW-1185">Reference proteome</keyword>
<dbReference type="GO" id="GO:0005886">
    <property type="term" value="C:plasma membrane"/>
    <property type="evidence" value="ECO:0007669"/>
    <property type="project" value="UniProtKB-SubCell"/>
</dbReference>
<accession>A0A7H2BHL9</accession>
<feature type="transmembrane region" description="Helical" evidence="13">
    <location>
        <begin position="234"/>
        <end position="253"/>
    </location>
</feature>
<dbReference type="AlphaFoldDB" id="A0A7H2BHL9"/>
<evidence type="ECO:0000256" key="10">
    <source>
        <dbReference type="ARBA" id="ARBA00023004"/>
    </source>
</evidence>
<evidence type="ECO:0000256" key="6">
    <source>
        <dbReference type="ARBA" id="ARBA00022692"/>
    </source>
</evidence>
<dbReference type="GO" id="GO:0070069">
    <property type="term" value="C:cytochrome complex"/>
    <property type="evidence" value="ECO:0007669"/>
    <property type="project" value="TreeGrafter"/>
</dbReference>
<evidence type="ECO:0000256" key="11">
    <source>
        <dbReference type="ARBA" id="ARBA00023136"/>
    </source>
</evidence>
<feature type="transmembrane region" description="Helical" evidence="13">
    <location>
        <begin position="170"/>
        <end position="191"/>
    </location>
</feature>
<dbReference type="EMBL" id="CP061538">
    <property type="protein sequence ID" value="QNV39165.1"/>
    <property type="molecule type" value="Genomic_DNA"/>
</dbReference>
<feature type="transmembrane region" description="Helical" evidence="13">
    <location>
        <begin position="83"/>
        <end position="107"/>
    </location>
</feature>
<keyword evidence="7" id="KW-0479">Metal-binding</keyword>
<dbReference type="Pfam" id="PF02322">
    <property type="entry name" value="Cyt_bd_oxida_II"/>
    <property type="match status" value="1"/>
</dbReference>
<feature type="transmembrane region" description="Helical" evidence="13">
    <location>
        <begin position="203"/>
        <end position="222"/>
    </location>
</feature>
<comment type="subcellular location">
    <subcellularLocation>
        <location evidence="1">Cell membrane</location>
        <topology evidence="1">Multi-pass membrane protein</topology>
    </subcellularLocation>
</comment>
<feature type="transmembrane region" description="Helical" evidence="13">
    <location>
        <begin position="265"/>
        <end position="284"/>
    </location>
</feature>
<evidence type="ECO:0000256" key="8">
    <source>
        <dbReference type="ARBA" id="ARBA00022982"/>
    </source>
</evidence>
<dbReference type="KEGG" id="rama:IDM48_06995"/>
<dbReference type="GO" id="GO:0046872">
    <property type="term" value="F:metal ion binding"/>
    <property type="evidence" value="ECO:0007669"/>
    <property type="project" value="UniProtKB-KW"/>
</dbReference>
<dbReference type="RefSeq" id="WP_190616674.1">
    <property type="nucleotide sequence ID" value="NZ_CP061538.1"/>
</dbReference>
<sequence length="371" mass="41020">MFEIFADQPLLPTIWFIVIGILFCGYLVLDGFDLGVGMLMSRLFSKTEKERRLLLNTIGPVWDGNEVWLITAGAGMFASFPFWYASLFSALYIPLTLLLVFLILRVVAIDYRGKQNNPRWISTWNTLLSLSSFGIAFLIGALLALTTTGIPLNERGNSIDIFAWATSPFTYLGGIAVVCFSLIQGLAFIALKTDGPIRYRARAVQRPLMLVGSAPLLIWALLLQWKGESAGMLSYILCLVGVLGLILGYISALQGREGRSFVGNSLFVCGSMLGIFLALYPTVLPSTLNPAHSLTVTNASSSPYTLTVMSWVVGIMLPLIIGYQCWSYYQFRQRMKVEHIPDAHDPTELGESNQAVTHRSRQKEPANSPKC</sequence>
<dbReference type="Proteomes" id="UP000516421">
    <property type="component" value="Chromosome"/>
</dbReference>
<proteinExistence type="inferred from homology"/>
<evidence type="ECO:0000256" key="4">
    <source>
        <dbReference type="ARBA" id="ARBA00022475"/>
    </source>
</evidence>
<keyword evidence="5" id="KW-0349">Heme</keyword>
<evidence type="ECO:0000256" key="13">
    <source>
        <dbReference type="SAM" id="Phobius"/>
    </source>
</evidence>
<feature type="transmembrane region" description="Helical" evidence="13">
    <location>
        <begin position="12"/>
        <end position="32"/>
    </location>
</feature>
<dbReference type="GO" id="GO:0019646">
    <property type="term" value="P:aerobic electron transport chain"/>
    <property type="evidence" value="ECO:0007669"/>
    <property type="project" value="TreeGrafter"/>
</dbReference>
<keyword evidence="4" id="KW-1003">Cell membrane</keyword>
<keyword evidence="8" id="KW-0249">Electron transport</keyword>
<evidence type="ECO:0000256" key="2">
    <source>
        <dbReference type="ARBA" id="ARBA00007543"/>
    </source>
</evidence>
<evidence type="ECO:0000256" key="12">
    <source>
        <dbReference type="SAM" id="MobiDB-lite"/>
    </source>
</evidence>
<evidence type="ECO:0000313" key="15">
    <source>
        <dbReference type="Proteomes" id="UP000516421"/>
    </source>
</evidence>